<dbReference type="AlphaFoldDB" id="A0A3B0WE21"/>
<keyword evidence="5 6" id="KW-0456">Lyase</keyword>
<dbReference type="UniPathway" id="UPA00109">
    <property type="reaction ID" value="UER00183"/>
</dbReference>
<gene>
    <name evidence="6" type="ORF">MNBD_GAMMA07-756</name>
</gene>
<name>A0A3B0WE21_9ZZZZ</name>
<feature type="non-terminal residue" evidence="6">
    <location>
        <position position="89"/>
    </location>
</feature>
<reference evidence="6" key="1">
    <citation type="submission" date="2018-06" db="EMBL/GenBank/DDBJ databases">
        <authorList>
            <person name="Zhirakovskaya E."/>
        </authorList>
    </citation>
    <scope>NUCLEOTIDE SEQUENCE</scope>
</reference>
<evidence type="ECO:0000256" key="2">
    <source>
        <dbReference type="ARBA" id="ARBA00010387"/>
    </source>
</evidence>
<comment type="pathway">
    <text evidence="1">Carbohydrate degradation; glycolysis; D-glyceraldehyde 3-phosphate and glycerone phosphate from D-glucose: step 4/4.</text>
</comment>
<dbReference type="EMBL" id="UOFF01000051">
    <property type="protein sequence ID" value="VAW54105.1"/>
    <property type="molecule type" value="Genomic_DNA"/>
</dbReference>
<proteinExistence type="inferred from homology"/>
<dbReference type="Gene3D" id="3.20.20.70">
    <property type="entry name" value="Aldolase class I"/>
    <property type="match status" value="1"/>
</dbReference>
<protein>
    <recommendedName>
        <fullName evidence="3">fructose-bisphosphate aldolase</fullName>
        <ecNumber evidence="3">4.1.2.13</ecNumber>
    </recommendedName>
</protein>
<dbReference type="Pfam" id="PF00274">
    <property type="entry name" value="Glycolytic"/>
    <property type="match status" value="1"/>
</dbReference>
<keyword evidence="4" id="KW-0324">Glycolysis</keyword>
<dbReference type="InterPro" id="IPR000741">
    <property type="entry name" value="FBA_I"/>
</dbReference>
<dbReference type="EC" id="4.1.2.13" evidence="3"/>
<evidence type="ECO:0000256" key="5">
    <source>
        <dbReference type="ARBA" id="ARBA00023239"/>
    </source>
</evidence>
<organism evidence="6">
    <name type="scientific">hydrothermal vent metagenome</name>
    <dbReference type="NCBI Taxonomy" id="652676"/>
    <lineage>
        <taxon>unclassified sequences</taxon>
        <taxon>metagenomes</taxon>
        <taxon>ecological metagenomes</taxon>
    </lineage>
</organism>
<evidence type="ECO:0000256" key="1">
    <source>
        <dbReference type="ARBA" id="ARBA00004714"/>
    </source>
</evidence>
<evidence type="ECO:0000256" key="4">
    <source>
        <dbReference type="ARBA" id="ARBA00023152"/>
    </source>
</evidence>
<evidence type="ECO:0000313" key="6">
    <source>
        <dbReference type="EMBL" id="VAW54105.1"/>
    </source>
</evidence>
<sequence length="89" mass="9872">MQYSTEFEATIKDMVQKGRGILAADESAPTIAKRFNAIDVKSSEENRRIWRSLLASTPNLGGYISGIILFEETLTQKTAEAKPIPQAAW</sequence>
<dbReference type="SUPFAM" id="SSF51569">
    <property type="entry name" value="Aldolase"/>
    <property type="match status" value="1"/>
</dbReference>
<dbReference type="PANTHER" id="PTHR11627">
    <property type="entry name" value="FRUCTOSE-BISPHOSPHATE ALDOLASE"/>
    <property type="match status" value="1"/>
</dbReference>
<accession>A0A3B0WE21</accession>
<dbReference type="InterPro" id="IPR013785">
    <property type="entry name" value="Aldolase_TIM"/>
</dbReference>
<dbReference type="GO" id="GO:0004332">
    <property type="term" value="F:fructose-bisphosphate aldolase activity"/>
    <property type="evidence" value="ECO:0007669"/>
    <property type="project" value="UniProtKB-EC"/>
</dbReference>
<evidence type="ECO:0000256" key="3">
    <source>
        <dbReference type="ARBA" id="ARBA00013068"/>
    </source>
</evidence>
<dbReference type="GO" id="GO:0006096">
    <property type="term" value="P:glycolytic process"/>
    <property type="evidence" value="ECO:0007669"/>
    <property type="project" value="UniProtKB-UniPathway"/>
</dbReference>
<comment type="similarity">
    <text evidence="2">Belongs to the class I fructose-bisphosphate aldolase family.</text>
</comment>